<dbReference type="EMBL" id="JBHSQH010000001">
    <property type="protein sequence ID" value="MFC5971729.1"/>
    <property type="molecule type" value="Genomic_DNA"/>
</dbReference>
<dbReference type="PANTHER" id="PTHR39162:SF1">
    <property type="entry name" value="SPORULATION PROTEIN YTFJ"/>
    <property type="match status" value="1"/>
</dbReference>
<keyword evidence="3" id="KW-1185">Reference proteome</keyword>
<feature type="compositionally biased region" description="Gly residues" evidence="1">
    <location>
        <begin position="71"/>
        <end position="80"/>
    </location>
</feature>
<protein>
    <submittedName>
        <fullName evidence="2">Spore germination protein GerW family protein</fullName>
    </submittedName>
</protein>
<evidence type="ECO:0000313" key="3">
    <source>
        <dbReference type="Proteomes" id="UP001596099"/>
    </source>
</evidence>
<evidence type="ECO:0000256" key="1">
    <source>
        <dbReference type="SAM" id="MobiDB-lite"/>
    </source>
</evidence>
<dbReference type="AlphaFoldDB" id="A0ABD5RN40"/>
<accession>A0ABD5RN40</accession>
<proteinExistence type="predicted"/>
<gene>
    <name evidence="2" type="ORF">ACFPYI_10330</name>
</gene>
<comment type="caution">
    <text evidence="2">The sequence shown here is derived from an EMBL/GenBank/DDBJ whole genome shotgun (WGS) entry which is preliminary data.</text>
</comment>
<sequence length="142" mass="15008">MSESEGSEGFFGGGRNFVERLSDAAAVESVYGDPVTVGEKTVIPVARVAFGFGGGAGSNEGMGDADEEFQGGEGWGGGGAVRASPVGVLEVTDSETRWIRYDEGRDHAKWLALGLLVGLFLGRRGKRRAAKRAMRKAEQQRA</sequence>
<dbReference type="PANTHER" id="PTHR39162">
    <property type="entry name" value="GLL3345 PROTEIN"/>
    <property type="match status" value="1"/>
</dbReference>
<organism evidence="2 3">
    <name type="scientific">Halomarina salina</name>
    <dbReference type="NCBI Taxonomy" id="1872699"/>
    <lineage>
        <taxon>Archaea</taxon>
        <taxon>Methanobacteriati</taxon>
        <taxon>Methanobacteriota</taxon>
        <taxon>Stenosarchaea group</taxon>
        <taxon>Halobacteria</taxon>
        <taxon>Halobacteriales</taxon>
        <taxon>Natronomonadaceae</taxon>
        <taxon>Halomarina</taxon>
    </lineage>
</organism>
<dbReference type="Proteomes" id="UP001596099">
    <property type="component" value="Unassembled WGS sequence"/>
</dbReference>
<name>A0ABD5RN40_9EURY</name>
<dbReference type="Pfam" id="PF09579">
    <property type="entry name" value="Spore_YtfJ"/>
    <property type="match status" value="1"/>
</dbReference>
<evidence type="ECO:0000313" key="2">
    <source>
        <dbReference type="EMBL" id="MFC5971729.1"/>
    </source>
</evidence>
<feature type="region of interest" description="Disordered" evidence="1">
    <location>
        <begin position="59"/>
        <end position="81"/>
    </location>
</feature>
<dbReference type="InterPro" id="IPR014229">
    <property type="entry name" value="Spore_YtfJ"/>
</dbReference>
<dbReference type="RefSeq" id="WP_247414615.1">
    <property type="nucleotide sequence ID" value="NZ_JALLGW010000001.1"/>
</dbReference>
<reference evidence="2 3" key="1">
    <citation type="journal article" date="2019" name="Int. J. Syst. Evol. Microbiol.">
        <title>The Global Catalogue of Microorganisms (GCM) 10K type strain sequencing project: providing services to taxonomists for standard genome sequencing and annotation.</title>
        <authorList>
            <consortium name="The Broad Institute Genomics Platform"/>
            <consortium name="The Broad Institute Genome Sequencing Center for Infectious Disease"/>
            <person name="Wu L."/>
            <person name="Ma J."/>
        </authorList>
    </citation>
    <scope>NUCLEOTIDE SEQUENCE [LARGE SCALE GENOMIC DNA]</scope>
    <source>
        <strain evidence="2 3">CGMCC 1.12543</strain>
    </source>
</reference>